<gene>
    <name evidence="3" type="ORF">ER308_15675</name>
</gene>
<dbReference type="RefSeq" id="WP_131155862.1">
    <property type="nucleotide sequence ID" value="NZ_CP036402.1"/>
</dbReference>
<dbReference type="KEGG" id="erz:ER308_15675"/>
<dbReference type="Pfam" id="PF09664">
    <property type="entry name" value="DUF2399"/>
    <property type="match status" value="1"/>
</dbReference>
<dbReference type="EMBL" id="CP036402">
    <property type="protein sequence ID" value="QBI20869.1"/>
    <property type="molecule type" value="Genomic_DNA"/>
</dbReference>
<dbReference type="Proteomes" id="UP000291469">
    <property type="component" value="Chromosome"/>
</dbReference>
<dbReference type="InterPro" id="IPR013495">
    <property type="entry name" value="CHP02679"/>
</dbReference>
<dbReference type="NCBIfam" id="TIGR02679">
    <property type="entry name" value="TIGR02679 family protein"/>
    <property type="match status" value="1"/>
</dbReference>
<evidence type="ECO:0000259" key="2">
    <source>
        <dbReference type="Pfam" id="PF11796"/>
    </source>
</evidence>
<accession>A0A411YIB3</accession>
<reference evidence="3 4" key="1">
    <citation type="submission" date="2019-01" db="EMBL/GenBank/DDBJ databases">
        <title>Egibacter rhizosphaerae EGI 80759T.</title>
        <authorList>
            <person name="Chen D.-D."/>
            <person name="Tian Y."/>
            <person name="Jiao J.-Y."/>
            <person name="Zhang X.-T."/>
            <person name="Zhang Y.-G."/>
            <person name="Zhang Y."/>
            <person name="Xiao M."/>
            <person name="Shu W.-S."/>
            <person name="Li W.-J."/>
        </authorList>
    </citation>
    <scope>NUCLEOTIDE SEQUENCE [LARGE SCALE GENOMIC DNA]</scope>
    <source>
        <strain evidence="3 4">EGI 80759</strain>
    </source>
</reference>
<dbReference type="OrthoDB" id="8188786at2"/>
<feature type="domain" description="Conserved hypothetical protein CHP02679 N terminus" evidence="2">
    <location>
        <begin position="38"/>
        <end position="247"/>
    </location>
</feature>
<proteinExistence type="predicted"/>
<organism evidence="3 4">
    <name type="scientific">Egibacter rhizosphaerae</name>
    <dbReference type="NCBI Taxonomy" id="1670831"/>
    <lineage>
        <taxon>Bacteria</taxon>
        <taxon>Bacillati</taxon>
        <taxon>Actinomycetota</taxon>
        <taxon>Nitriliruptoria</taxon>
        <taxon>Egibacterales</taxon>
        <taxon>Egibacteraceae</taxon>
        <taxon>Egibacter</taxon>
    </lineage>
</organism>
<evidence type="ECO:0000259" key="1">
    <source>
        <dbReference type="Pfam" id="PF09664"/>
    </source>
</evidence>
<feature type="domain" description="DUF2399" evidence="1">
    <location>
        <begin position="269"/>
        <end position="419"/>
    </location>
</feature>
<evidence type="ECO:0000313" key="4">
    <source>
        <dbReference type="Proteomes" id="UP000291469"/>
    </source>
</evidence>
<sequence length="429" mass="45295">MGGGAEVDQARLEALLGDPALSWLVERCARRLARGQTLTGTMTLAEASRAQREAAARLLGRHPGRGSSLSVPLARVAEVLAEAGIAGDLATAVQALAGPVDDEHAAALAHEARWQQLWQWARARVLADDDVPEDHGPRARWVAQLRADGLLRRLSASDPDRAWHLLEAAAAVIDELPAAGESRSVLAARVIGDGHALDDDRPVTTLVLRAIDELAPGQPAGDRRERWAAAGVTVDPLTSRVVVLGLPGDEASVSGRTLSLHADAGEPATLTLRELVRAPPDLAASAVQPVFVCENPSIVAAAADRLGASSAPLVCTHGQPTVAAWLLLDRLAAAGARLHVQADLDWAGMRIASAVMRRTGASPWRLCVADYEAAAERSSKRLTGPAAEAPWDPALPTAMHARGIAVEEELMLEELLSDLAIDPRSDPRR</sequence>
<dbReference type="InterPro" id="IPR024466">
    <property type="entry name" value="CHP02679_N"/>
</dbReference>
<name>A0A411YIB3_9ACTN</name>
<keyword evidence="4" id="KW-1185">Reference proteome</keyword>
<dbReference type="Pfam" id="PF11796">
    <property type="entry name" value="DUF3323"/>
    <property type="match status" value="1"/>
</dbReference>
<dbReference type="AlphaFoldDB" id="A0A411YIB3"/>
<dbReference type="InterPro" id="IPR024465">
    <property type="entry name" value="DUF2399"/>
</dbReference>
<protein>
    <submittedName>
        <fullName evidence="3">TIGR02679 family protein</fullName>
    </submittedName>
</protein>
<evidence type="ECO:0000313" key="3">
    <source>
        <dbReference type="EMBL" id="QBI20869.1"/>
    </source>
</evidence>